<reference evidence="3 4" key="1">
    <citation type="submission" date="2018-06" db="EMBL/GenBank/DDBJ databases">
        <title>Extensive metabolic versatility and redundancy in microbially diverse, dynamic hydrothermal sediments.</title>
        <authorList>
            <person name="Dombrowski N."/>
            <person name="Teske A."/>
            <person name="Baker B.J."/>
        </authorList>
    </citation>
    <scope>NUCLEOTIDE SEQUENCE [LARGE SCALE GENOMIC DNA]</scope>
    <source>
        <strain evidence="3">B35_G9</strain>
    </source>
</reference>
<organism evidence="3 4">
    <name type="scientific">candidate division TA06 bacterium</name>
    <dbReference type="NCBI Taxonomy" id="2250710"/>
    <lineage>
        <taxon>Bacteria</taxon>
        <taxon>Bacteria division TA06</taxon>
    </lineage>
</organism>
<dbReference type="Proteomes" id="UP000282321">
    <property type="component" value="Unassembled WGS sequence"/>
</dbReference>
<feature type="domain" description="SPOR" evidence="2">
    <location>
        <begin position="191"/>
        <end position="270"/>
    </location>
</feature>
<dbReference type="EMBL" id="QNBC01000005">
    <property type="protein sequence ID" value="RKX67989.1"/>
    <property type="molecule type" value="Genomic_DNA"/>
</dbReference>
<comment type="caution">
    <text evidence="3">The sequence shown here is derived from an EMBL/GenBank/DDBJ whole genome shotgun (WGS) entry which is preliminary data.</text>
</comment>
<evidence type="ECO:0000259" key="2">
    <source>
        <dbReference type="PROSITE" id="PS51724"/>
    </source>
</evidence>
<evidence type="ECO:0000313" key="4">
    <source>
        <dbReference type="Proteomes" id="UP000282321"/>
    </source>
</evidence>
<proteinExistence type="predicted"/>
<dbReference type="Pfam" id="PF05036">
    <property type="entry name" value="SPOR"/>
    <property type="match status" value="1"/>
</dbReference>
<evidence type="ECO:0000256" key="1">
    <source>
        <dbReference type="PROSITE-ProRule" id="PRU00339"/>
    </source>
</evidence>
<protein>
    <recommendedName>
        <fullName evidence="2">SPOR domain-containing protein</fullName>
    </recommendedName>
</protein>
<dbReference type="PROSITE" id="PS50005">
    <property type="entry name" value="TPR"/>
    <property type="match status" value="1"/>
</dbReference>
<accession>A0A660SB70</accession>
<dbReference type="SUPFAM" id="SSF110997">
    <property type="entry name" value="Sporulation related repeat"/>
    <property type="match status" value="1"/>
</dbReference>
<sequence length="272" mass="31366">MKKLIYLSLIFLIISPLIASDISDYRKAESYISKNKLDDAVRILTNLYKTSRDTSILPGVILHLADLTSDAELSSKYYKEICKRFPKRKEATLALIRLGQYYYAMEAYKMAISYFSKALKRPLSNFARQKVQYWLGKSFAMIDKTDSARIYFSLVVNEDTLSPYYKLSKTSLEKLSKGNNKNNNITIETAKDTTTKYGIQIGVFSNKNNAKKLEKKYKAKGYNVFIFKDFSNGTTRYKVIIGKFNNKNNAEDYIKIFRKAEGVSCWITKIND</sequence>
<dbReference type="InterPro" id="IPR007730">
    <property type="entry name" value="SPOR-like_dom"/>
</dbReference>
<dbReference type="Gene3D" id="3.30.70.1070">
    <property type="entry name" value="Sporulation related repeat"/>
    <property type="match status" value="1"/>
</dbReference>
<dbReference type="AlphaFoldDB" id="A0A660SB70"/>
<gene>
    <name evidence="3" type="ORF">DRP44_00845</name>
</gene>
<keyword evidence="1" id="KW-0802">TPR repeat</keyword>
<dbReference type="InterPro" id="IPR011990">
    <property type="entry name" value="TPR-like_helical_dom_sf"/>
</dbReference>
<dbReference type="PROSITE" id="PS51724">
    <property type="entry name" value="SPOR"/>
    <property type="match status" value="1"/>
</dbReference>
<evidence type="ECO:0000313" key="3">
    <source>
        <dbReference type="EMBL" id="RKX67989.1"/>
    </source>
</evidence>
<dbReference type="InterPro" id="IPR019734">
    <property type="entry name" value="TPR_rpt"/>
</dbReference>
<dbReference type="SUPFAM" id="SSF48452">
    <property type="entry name" value="TPR-like"/>
    <property type="match status" value="1"/>
</dbReference>
<dbReference type="Gene3D" id="1.25.40.10">
    <property type="entry name" value="Tetratricopeptide repeat domain"/>
    <property type="match status" value="1"/>
</dbReference>
<feature type="repeat" description="TPR" evidence="1">
    <location>
        <begin position="92"/>
        <end position="125"/>
    </location>
</feature>
<dbReference type="InterPro" id="IPR036680">
    <property type="entry name" value="SPOR-like_sf"/>
</dbReference>
<name>A0A660SB70_UNCT6</name>
<dbReference type="GO" id="GO:0042834">
    <property type="term" value="F:peptidoglycan binding"/>
    <property type="evidence" value="ECO:0007669"/>
    <property type="project" value="InterPro"/>
</dbReference>